<accession>A0A0U5GGN1</accession>
<protein>
    <recommendedName>
        <fullName evidence="5">ADP-ribosylglycohydrolase</fullName>
    </recommendedName>
</protein>
<reference evidence="4" key="1">
    <citation type="journal article" date="2016" name="Genome Announc.">
        <title>Draft genome sequences of fungus Aspergillus calidoustus.</title>
        <authorList>
            <person name="Horn F."/>
            <person name="Linde J."/>
            <person name="Mattern D.J."/>
            <person name="Walther G."/>
            <person name="Guthke R."/>
            <person name="Scherlach K."/>
            <person name="Martin K."/>
            <person name="Brakhage A.A."/>
            <person name="Petzke L."/>
            <person name="Valiante V."/>
        </authorList>
    </citation>
    <scope>NUCLEOTIDE SEQUENCE [LARGE SCALE GENOMIC DNA]</scope>
    <source>
        <strain evidence="4">SF006504</strain>
    </source>
</reference>
<dbReference type="PANTHER" id="PTHR16222">
    <property type="entry name" value="ADP-RIBOSYLGLYCOHYDROLASE"/>
    <property type="match status" value="1"/>
</dbReference>
<name>A0A0U5GGN1_ASPCI</name>
<evidence type="ECO:0000313" key="3">
    <source>
        <dbReference type="EMBL" id="CEL11179.1"/>
    </source>
</evidence>
<dbReference type="EMBL" id="CDMC01000023">
    <property type="protein sequence ID" value="CEL11179.1"/>
    <property type="molecule type" value="Genomic_DNA"/>
</dbReference>
<comment type="cofactor">
    <cofactor evidence="1">
        <name>Mg(2+)</name>
        <dbReference type="ChEBI" id="CHEBI:18420"/>
    </cofactor>
    <text evidence="1">Binds 2 magnesium ions per subunit.</text>
</comment>
<feature type="binding site" evidence="1">
    <location>
        <position position="83"/>
    </location>
    <ligand>
        <name>Mg(2+)</name>
        <dbReference type="ChEBI" id="CHEBI:18420"/>
        <label>1</label>
    </ligand>
</feature>
<dbReference type="AlphaFoldDB" id="A0A0U5GGN1"/>
<evidence type="ECO:0008006" key="5">
    <source>
        <dbReference type="Google" id="ProtNLM"/>
    </source>
</evidence>
<evidence type="ECO:0000256" key="1">
    <source>
        <dbReference type="PIRSR" id="PIRSR605502-1"/>
    </source>
</evidence>
<evidence type="ECO:0000256" key="2">
    <source>
        <dbReference type="SAM" id="MobiDB-lite"/>
    </source>
</evidence>
<dbReference type="OMA" id="SHWRDGM"/>
<dbReference type="GO" id="GO:0046872">
    <property type="term" value="F:metal ion binding"/>
    <property type="evidence" value="ECO:0007669"/>
    <property type="project" value="UniProtKB-KW"/>
</dbReference>
<dbReference type="Pfam" id="PF03747">
    <property type="entry name" value="ADP_ribosyl_GH"/>
    <property type="match status" value="1"/>
</dbReference>
<keyword evidence="1" id="KW-0479">Metal-binding</keyword>
<feature type="binding site" evidence="1">
    <location>
        <position position="82"/>
    </location>
    <ligand>
        <name>Mg(2+)</name>
        <dbReference type="ChEBI" id="CHEBI:18420"/>
        <label>1</label>
    </ligand>
</feature>
<dbReference type="SUPFAM" id="SSF101478">
    <property type="entry name" value="ADP-ribosylglycohydrolase"/>
    <property type="match status" value="1"/>
</dbReference>
<sequence length="450" mass="51231">MDTDAVITFFDTHPVSRETVHDRLRGTIFGGALGDAIGLYTEFLSKDLARQAYPEGKFQLVDPVTEFEADQHRLKFVQTGWTDDTDHALLILLSYLHHNGRLDPVDFAHRLQFWVEQGLRCLDRLPLGLGRTVGQVVCDKNFLKDPAETAYRKWDKAKRNAAANGSLMRTYPLGVMCFDKSLEETFRIAREFSLVTHADPRCIVSCCLVTALIWGILREEVVIERHIDKLIEKSLTWTESWINEQNSLESSDRYTPIDRDEFRKHAFAQSLEDLQLDDAMKMGYVYKTLGSSILLLRLGMRRSKSSNPPGLFEDLITDLIMQGGDADTNAAVAGSLLGTWVGYNRLPAKWRDGVMHGGWLLEKCDALASTTRIDPLSEQYNGKDDPDTGLEGGKPRLTLPELHQREREFSERWLRASSEALEKRAREKGKIDQARKDRPGSRLRRFLFGK</sequence>
<dbReference type="PANTHER" id="PTHR16222:SF28">
    <property type="entry name" value="ADP-RIBOSYLGLYCOHYDROLASE"/>
    <property type="match status" value="1"/>
</dbReference>
<dbReference type="Proteomes" id="UP000054771">
    <property type="component" value="Unassembled WGS sequence"/>
</dbReference>
<feature type="binding site" evidence="1">
    <location>
        <position position="84"/>
    </location>
    <ligand>
        <name>Mg(2+)</name>
        <dbReference type="ChEBI" id="CHEBI:18420"/>
        <label>1</label>
    </ligand>
</feature>
<dbReference type="OrthoDB" id="2021138at2759"/>
<feature type="region of interest" description="Disordered" evidence="2">
    <location>
        <begin position="376"/>
        <end position="396"/>
    </location>
</feature>
<dbReference type="STRING" id="454130.A0A0U5GGN1"/>
<evidence type="ECO:0000313" key="4">
    <source>
        <dbReference type="Proteomes" id="UP000054771"/>
    </source>
</evidence>
<proteinExistence type="predicted"/>
<dbReference type="Gene3D" id="1.10.4080.10">
    <property type="entry name" value="ADP-ribosylation/Crystallin J1"/>
    <property type="match status" value="1"/>
</dbReference>
<feature type="binding site" evidence="1">
    <location>
        <position position="325"/>
    </location>
    <ligand>
        <name>Mg(2+)</name>
        <dbReference type="ChEBI" id="CHEBI:18420"/>
        <label>1</label>
    </ligand>
</feature>
<organism evidence="3 4">
    <name type="scientific">Aspergillus calidoustus</name>
    <dbReference type="NCBI Taxonomy" id="454130"/>
    <lineage>
        <taxon>Eukaryota</taxon>
        <taxon>Fungi</taxon>
        <taxon>Dikarya</taxon>
        <taxon>Ascomycota</taxon>
        <taxon>Pezizomycotina</taxon>
        <taxon>Eurotiomycetes</taxon>
        <taxon>Eurotiomycetidae</taxon>
        <taxon>Eurotiales</taxon>
        <taxon>Aspergillaceae</taxon>
        <taxon>Aspergillus</taxon>
        <taxon>Aspergillus subgen. Nidulantes</taxon>
    </lineage>
</organism>
<keyword evidence="4" id="KW-1185">Reference proteome</keyword>
<dbReference type="InterPro" id="IPR036705">
    <property type="entry name" value="Ribosyl_crysJ1_sf"/>
</dbReference>
<keyword evidence="1" id="KW-0460">Magnesium</keyword>
<dbReference type="InterPro" id="IPR050792">
    <property type="entry name" value="ADP-ribosylglycohydrolase"/>
</dbReference>
<feature type="binding site" evidence="1">
    <location>
        <position position="328"/>
    </location>
    <ligand>
        <name>Mg(2+)</name>
        <dbReference type="ChEBI" id="CHEBI:18420"/>
        <label>1</label>
    </ligand>
</feature>
<feature type="binding site" evidence="1">
    <location>
        <position position="327"/>
    </location>
    <ligand>
        <name>Mg(2+)</name>
        <dbReference type="ChEBI" id="CHEBI:18420"/>
        <label>1</label>
    </ligand>
</feature>
<gene>
    <name evidence="3" type="ORF">ASPCAL14283</name>
</gene>
<dbReference type="InterPro" id="IPR005502">
    <property type="entry name" value="Ribosyl_crysJ1"/>
</dbReference>